<evidence type="ECO:0000256" key="2">
    <source>
        <dbReference type="ARBA" id="ARBA00022448"/>
    </source>
</evidence>
<organism evidence="6 7">
    <name type="scientific">Candidatus Copromonas faecavium</name>
    <name type="common">nom. illeg.</name>
    <dbReference type="NCBI Taxonomy" id="2840740"/>
    <lineage>
        <taxon>Bacteria</taxon>
        <taxon>Bacillati</taxon>
        <taxon>Bacillota</taxon>
        <taxon>Clostridia</taxon>
        <taxon>Lachnospirales</taxon>
        <taxon>Lachnospiraceae</taxon>
        <taxon>Candidatus Copromonas (nom. illeg.)</taxon>
    </lineage>
</organism>
<evidence type="ECO:0000313" key="7">
    <source>
        <dbReference type="Proteomes" id="UP000824250"/>
    </source>
</evidence>
<dbReference type="Gene3D" id="3.40.50.300">
    <property type="entry name" value="P-loop containing nucleotide triphosphate hydrolases"/>
    <property type="match status" value="1"/>
</dbReference>
<dbReference type="GO" id="GO:0005524">
    <property type="term" value="F:ATP binding"/>
    <property type="evidence" value="ECO:0007669"/>
    <property type="project" value="UniProtKB-KW"/>
</dbReference>
<evidence type="ECO:0000256" key="3">
    <source>
        <dbReference type="ARBA" id="ARBA00022741"/>
    </source>
</evidence>
<dbReference type="PROSITE" id="PS50893">
    <property type="entry name" value="ABC_TRANSPORTER_2"/>
    <property type="match status" value="1"/>
</dbReference>
<dbReference type="PANTHER" id="PTHR43335">
    <property type="entry name" value="ABC TRANSPORTER, ATP-BINDING PROTEIN"/>
    <property type="match status" value="1"/>
</dbReference>
<dbReference type="InterPro" id="IPR027417">
    <property type="entry name" value="P-loop_NTPase"/>
</dbReference>
<reference evidence="6" key="1">
    <citation type="submission" date="2020-10" db="EMBL/GenBank/DDBJ databases">
        <authorList>
            <person name="Gilroy R."/>
        </authorList>
    </citation>
    <scope>NUCLEOTIDE SEQUENCE</scope>
    <source>
        <strain evidence="6">CHK180-2868</strain>
    </source>
</reference>
<accession>A0A9D1A5C9</accession>
<dbReference type="InterPro" id="IPR003439">
    <property type="entry name" value="ABC_transporter-like_ATP-bd"/>
</dbReference>
<dbReference type="Pfam" id="PF00005">
    <property type="entry name" value="ABC_tran"/>
    <property type="match status" value="1"/>
</dbReference>
<evidence type="ECO:0000313" key="6">
    <source>
        <dbReference type="EMBL" id="HIR06041.1"/>
    </source>
</evidence>
<keyword evidence="2" id="KW-0813">Transport</keyword>
<dbReference type="SUPFAM" id="SSF52540">
    <property type="entry name" value="P-loop containing nucleoside triphosphate hydrolases"/>
    <property type="match status" value="1"/>
</dbReference>
<dbReference type="PANTHER" id="PTHR43335:SF3">
    <property type="entry name" value="ABC TRANSPORTER"/>
    <property type="match status" value="1"/>
</dbReference>
<reference evidence="6" key="2">
    <citation type="journal article" date="2021" name="PeerJ">
        <title>Extensive microbial diversity within the chicken gut microbiome revealed by metagenomics and culture.</title>
        <authorList>
            <person name="Gilroy R."/>
            <person name="Ravi A."/>
            <person name="Getino M."/>
            <person name="Pursley I."/>
            <person name="Horton D.L."/>
            <person name="Alikhan N.F."/>
            <person name="Baker D."/>
            <person name="Gharbi K."/>
            <person name="Hall N."/>
            <person name="Watson M."/>
            <person name="Adriaenssens E.M."/>
            <person name="Foster-Nyarko E."/>
            <person name="Jarju S."/>
            <person name="Secka A."/>
            <person name="Antonio M."/>
            <person name="Oren A."/>
            <person name="Chaudhuri R.R."/>
            <person name="La Ragione R."/>
            <person name="Hildebrand F."/>
            <person name="Pallen M.J."/>
        </authorList>
    </citation>
    <scope>NUCLEOTIDE SEQUENCE</scope>
    <source>
        <strain evidence="6">CHK180-2868</strain>
    </source>
</reference>
<dbReference type="EMBL" id="DVGC01000050">
    <property type="protein sequence ID" value="HIR06041.1"/>
    <property type="molecule type" value="Genomic_DNA"/>
</dbReference>
<feature type="domain" description="ABC transporter" evidence="5">
    <location>
        <begin position="2"/>
        <end position="232"/>
    </location>
</feature>
<sequence>MLKIRGLKKKFKNFQALNGLDMDVEEGALYGFIGPNGAGKTTAIRIITGLLDADEGTVEIAGRDAFLYREQVKESFGYVPDEFGMYDNLKVSEYMEFFASCYGFSGLVGRKRCQEFLEQVKLSDKADFFVDSLSRGMKQRLCLARAMIHDPGLLVLDEPTSGMDPRARLEFKELLRELCAEGKTILISSHILSELSQMCTDIGIIDSGRIVLSGSMSEILQKVNDSNPLRIQVCEGEERALSLLAEEKNVRTVSVSGREIVVGFHGRKEEEARLLKMLIEAGVQVSGFYRDQGDLESLFMEMTNQEREKVVLSSEE</sequence>
<comment type="caution">
    <text evidence="6">The sequence shown here is derived from an EMBL/GenBank/DDBJ whole genome shotgun (WGS) entry which is preliminary data.</text>
</comment>
<dbReference type="GO" id="GO:0016887">
    <property type="term" value="F:ATP hydrolysis activity"/>
    <property type="evidence" value="ECO:0007669"/>
    <property type="project" value="InterPro"/>
</dbReference>
<evidence type="ECO:0000259" key="5">
    <source>
        <dbReference type="PROSITE" id="PS50893"/>
    </source>
</evidence>
<dbReference type="InterPro" id="IPR003593">
    <property type="entry name" value="AAA+_ATPase"/>
</dbReference>
<protein>
    <submittedName>
        <fullName evidence="6">ABC transporter ATP-binding protein</fullName>
    </submittedName>
</protein>
<keyword evidence="4 6" id="KW-0067">ATP-binding</keyword>
<keyword evidence="3" id="KW-0547">Nucleotide-binding</keyword>
<evidence type="ECO:0000256" key="4">
    <source>
        <dbReference type="ARBA" id="ARBA00022840"/>
    </source>
</evidence>
<dbReference type="SMART" id="SM00382">
    <property type="entry name" value="AAA"/>
    <property type="match status" value="1"/>
</dbReference>
<dbReference type="CDD" id="cd03230">
    <property type="entry name" value="ABC_DR_subfamily_A"/>
    <property type="match status" value="1"/>
</dbReference>
<dbReference type="Proteomes" id="UP000824250">
    <property type="component" value="Unassembled WGS sequence"/>
</dbReference>
<proteinExistence type="inferred from homology"/>
<name>A0A9D1A5C9_9FIRM</name>
<dbReference type="AlphaFoldDB" id="A0A9D1A5C9"/>
<evidence type="ECO:0000256" key="1">
    <source>
        <dbReference type="ARBA" id="ARBA00005417"/>
    </source>
</evidence>
<comment type="similarity">
    <text evidence="1">Belongs to the ABC transporter superfamily.</text>
</comment>
<gene>
    <name evidence="6" type="ORF">IAB28_08775</name>
</gene>